<dbReference type="OrthoDB" id="2087154at2"/>
<protein>
    <submittedName>
        <fullName evidence="2">Cro/C1-type helix-turn-helix DNA-binding protein</fullName>
    </submittedName>
</protein>
<reference evidence="2 3" key="1">
    <citation type="submission" date="2019-02" db="EMBL/GenBank/DDBJ databases">
        <title>Genomic Encyclopedia of Type Strains, Phase IV (KMG-IV): sequencing the most valuable type-strain genomes for metagenomic binning, comparative biology and taxonomic classification.</title>
        <authorList>
            <person name="Goeker M."/>
        </authorList>
    </citation>
    <scope>NUCLEOTIDE SEQUENCE [LARGE SCALE GENOMIC DNA]</scope>
    <source>
        <strain evidence="2 3">DSM 29486</strain>
    </source>
</reference>
<feature type="domain" description="HTH cro/C1-type" evidence="1">
    <location>
        <begin position="7"/>
        <end position="62"/>
    </location>
</feature>
<comment type="caution">
    <text evidence="2">The sequence shown here is derived from an EMBL/GenBank/DDBJ whole genome shotgun (WGS) entry which is preliminary data.</text>
</comment>
<dbReference type="CDD" id="cd00093">
    <property type="entry name" value="HTH_XRE"/>
    <property type="match status" value="1"/>
</dbReference>
<evidence type="ECO:0000313" key="3">
    <source>
        <dbReference type="Proteomes" id="UP000292927"/>
    </source>
</evidence>
<dbReference type="SUPFAM" id="SSF47413">
    <property type="entry name" value="lambda repressor-like DNA-binding domains"/>
    <property type="match status" value="1"/>
</dbReference>
<dbReference type="Gene3D" id="1.10.260.40">
    <property type="entry name" value="lambda repressor-like DNA-binding domains"/>
    <property type="match status" value="1"/>
</dbReference>
<organism evidence="2 3">
    <name type="scientific">Cuneatibacter caecimuris</name>
    <dbReference type="NCBI Taxonomy" id="1796618"/>
    <lineage>
        <taxon>Bacteria</taxon>
        <taxon>Bacillati</taxon>
        <taxon>Bacillota</taxon>
        <taxon>Clostridia</taxon>
        <taxon>Lachnospirales</taxon>
        <taxon>Lachnospiraceae</taxon>
        <taxon>Cuneatibacter</taxon>
    </lineage>
</organism>
<keyword evidence="2" id="KW-0238">DNA-binding</keyword>
<sequence>MEKAKILERLIKESGYSIRSFALKCGIPESTLYTILKNGVGRASVNNVVLVCQNLGIRVEDLNQMAEQDKQSVSYEQMEILIARNGKKLTTEERMHLIKLLSENEK</sequence>
<dbReference type="PROSITE" id="PS50943">
    <property type="entry name" value="HTH_CROC1"/>
    <property type="match status" value="1"/>
</dbReference>
<evidence type="ECO:0000259" key="1">
    <source>
        <dbReference type="PROSITE" id="PS50943"/>
    </source>
</evidence>
<keyword evidence="3" id="KW-1185">Reference proteome</keyword>
<dbReference type="AlphaFoldDB" id="A0A4V2F8B6"/>
<evidence type="ECO:0000313" key="2">
    <source>
        <dbReference type="EMBL" id="RZT02847.1"/>
    </source>
</evidence>
<accession>A0A4V2F8B6</accession>
<proteinExistence type="predicted"/>
<dbReference type="InterPro" id="IPR001387">
    <property type="entry name" value="Cro/C1-type_HTH"/>
</dbReference>
<dbReference type="EMBL" id="SGXF01000001">
    <property type="protein sequence ID" value="RZT02847.1"/>
    <property type="molecule type" value="Genomic_DNA"/>
</dbReference>
<dbReference type="GO" id="GO:0003677">
    <property type="term" value="F:DNA binding"/>
    <property type="evidence" value="ECO:0007669"/>
    <property type="project" value="UniProtKB-KW"/>
</dbReference>
<dbReference type="RefSeq" id="WP_130433568.1">
    <property type="nucleotide sequence ID" value="NZ_SGXF01000001.1"/>
</dbReference>
<name>A0A4V2F8B6_9FIRM</name>
<dbReference type="Pfam" id="PF13443">
    <property type="entry name" value="HTH_26"/>
    <property type="match status" value="1"/>
</dbReference>
<gene>
    <name evidence="2" type="ORF">EV209_0976</name>
</gene>
<dbReference type="InterPro" id="IPR010982">
    <property type="entry name" value="Lambda_DNA-bd_dom_sf"/>
</dbReference>
<dbReference type="Proteomes" id="UP000292927">
    <property type="component" value="Unassembled WGS sequence"/>
</dbReference>